<dbReference type="InterPro" id="IPR036397">
    <property type="entry name" value="RNaseH_sf"/>
</dbReference>
<comment type="cofactor">
    <cofactor evidence="15">
        <name>[4Fe-4S] cluster</name>
        <dbReference type="ChEBI" id="CHEBI:49883"/>
    </cofactor>
</comment>
<dbReference type="FunFam" id="1.10.132.60:FF:000003">
    <property type="entry name" value="DNA polymerase epsilon catalytic subunit"/>
    <property type="match status" value="1"/>
</dbReference>
<dbReference type="EMBL" id="CAJFCW020000004">
    <property type="protein sequence ID" value="CAG9109561.1"/>
    <property type="molecule type" value="Genomic_DNA"/>
</dbReference>
<dbReference type="FunFam" id="3.30.420.10:FF:000010">
    <property type="entry name" value="DNA polymerase epsilon catalytic subunit"/>
    <property type="match status" value="1"/>
</dbReference>
<feature type="region of interest" description="Disordered" evidence="16">
    <location>
        <begin position="1163"/>
        <end position="1235"/>
    </location>
</feature>
<dbReference type="SMART" id="SM00486">
    <property type="entry name" value="POLBc"/>
    <property type="match status" value="1"/>
</dbReference>
<keyword evidence="12 15" id="KW-0411">Iron-sulfur</keyword>
<comment type="caution">
    <text evidence="18">The sequence shown here is derived from an EMBL/GenBank/DDBJ whole genome shotgun (WGS) entry which is preliminary data.</text>
</comment>
<dbReference type="InterPro" id="IPR055191">
    <property type="entry name" value="POL2_thumb"/>
</dbReference>
<evidence type="ECO:0000256" key="9">
    <source>
        <dbReference type="ARBA" id="ARBA00022833"/>
    </source>
</evidence>
<dbReference type="InterPro" id="IPR006172">
    <property type="entry name" value="DNA-dir_DNA_pol_B"/>
</dbReference>
<dbReference type="Pfam" id="PF22912">
    <property type="entry name" value="zf-DPOE"/>
    <property type="match status" value="1"/>
</dbReference>
<evidence type="ECO:0000256" key="10">
    <source>
        <dbReference type="ARBA" id="ARBA00022932"/>
    </source>
</evidence>
<dbReference type="Pfam" id="PF08490">
    <property type="entry name" value="DUF1744"/>
    <property type="match status" value="1"/>
</dbReference>
<dbReference type="GO" id="GO:0008270">
    <property type="term" value="F:zinc ion binding"/>
    <property type="evidence" value="ECO:0007669"/>
    <property type="project" value="UniProtKB-KW"/>
</dbReference>
<dbReference type="EC" id="2.7.7.7" evidence="15"/>
<dbReference type="GO" id="GO:0008310">
    <property type="term" value="F:single-stranded DNA 3'-5' DNA exonuclease activity"/>
    <property type="evidence" value="ECO:0007669"/>
    <property type="project" value="TreeGrafter"/>
</dbReference>
<feature type="region of interest" description="Disordered" evidence="16">
    <location>
        <begin position="1"/>
        <end position="24"/>
    </location>
</feature>
<gene>
    <name evidence="18" type="ORF">BOKJ2_LOCUS7402</name>
</gene>
<feature type="compositionally biased region" description="Polar residues" evidence="16">
    <location>
        <begin position="1170"/>
        <end position="1179"/>
    </location>
</feature>
<dbReference type="SUPFAM" id="SSF53098">
    <property type="entry name" value="Ribonuclease H-like"/>
    <property type="match status" value="1"/>
</dbReference>
<keyword evidence="7 15" id="KW-0479">Metal-binding</keyword>
<accession>A0A811KP22</accession>
<comment type="catalytic activity">
    <reaction evidence="15">
        <text>DNA(n) + a 2'-deoxyribonucleoside 5'-triphosphate = DNA(n+1) + diphosphate</text>
        <dbReference type="Rhea" id="RHEA:22508"/>
        <dbReference type="Rhea" id="RHEA-COMP:17339"/>
        <dbReference type="Rhea" id="RHEA-COMP:17340"/>
        <dbReference type="ChEBI" id="CHEBI:33019"/>
        <dbReference type="ChEBI" id="CHEBI:61560"/>
        <dbReference type="ChEBI" id="CHEBI:173112"/>
        <dbReference type="EC" id="2.7.7.7"/>
    </reaction>
</comment>
<evidence type="ECO:0000256" key="6">
    <source>
        <dbReference type="ARBA" id="ARBA00022705"/>
    </source>
</evidence>
<dbReference type="FunFam" id="3.90.1600.10:FF:000006">
    <property type="entry name" value="DNA polymerase epsilon catalytic subunit"/>
    <property type="match status" value="1"/>
</dbReference>
<feature type="compositionally biased region" description="Polar residues" evidence="16">
    <location>
        <begin position="1212"/>
        <end position="1230"/>
    </location>
</feature>
<organism evidence="18 19">
    <name type="scientific">Bursaphelenchus okinawaensis</name>
    <dbReference type="NCBI Taxonomy" id="465554"/>
    <lineage>
        <taxon>Eukaryota</taxon>
        <taxon>Metazoa</taxon>
        <taxon>Ecdysozoa</taxon>
        <taxon>Nematoda</taxon>
        <taxon>Chromadorea</taxon>
        <taxon>Rhabditida</taxon>
        <taxon>Tylenchina</taxon>
        <taxon>Tylenchomorpha</taxon>
        <taxon>Aphelenchoidea</taxon>
        <taxon>Aphelenchoididae</taxon>
        <taxon>Bursaphelenchus</taxon>
    </lineage>
</organism>
<evidence type="ECO:0000256" key="1">
    <source>
        <dbReference type="ARBA" id="ARBA00004123"/>
    </source>
</evidence>
<dbReference type="EMBL" id="CAJFDH010000004">
    <property type="protein sequence ID" value="CAD5218192.1"/>
    <property type="molecule type" value="Genomic_DNA"/>
</dbReference>
<keyword evidence="4 15" id="KW-0808">Transferase</keyword>
<dbReference type="Proteomes" id="UP000783686">
    <property type="component" value="Unassembled WGS sequence"/>
</dbReference>
<reference evidence="18" key="1">
    <citation type="submission" date="2020-09" db="EMBL/GenBank/DDBJ databases">
        <authorList>
            <person name="Kikuchi T."/>
        </authorList>
    </citation>
    <scope>NUCLEOTIDE SEQUENCE</scope>
    <source>
        <strain evidence="18">SH1</strain>
    </source>
</reference>
<dbReference type="GO" id="GO:0006287">
    <property type="term" value="P:base-excision repair, gap-filling"/>
    <property type="evidence" value="ECO:0007669"/>
    <property type="project" value="TreeGrafter"/>
</dbReference>
<dbReference type="SMART" id="SM01159">
    <property type="entry name" value="DUF1744"/>
    <property type="match status" value="1"/>
</dbReference>
<keyword evidence="10 15" id="KW-0239">DNA-directed DNA polymerase</keyword>
<evidence type="ECO:0000256" key="3">
    <source>
        <dbReference type="ARBA" id="ARBA00022485"/>
    </source>
</evidence>
<dbReference type="Gene3D" id="1.10.132.60">
    <property type="entry name" value="DNA polymerase family B, C-terminal domain"/>
    <property type="match status" value="1"/>
</dbReference>
<evidence type="ECO:0000256" key="15">
    <source>
        <dbReference type="RuleBase" id="RU365029"/>
    </source>
</evidence>
<dbReference type="InterPro" id="IPR023211">
    <property type="entry name" value="DNA_pol_palm_dom_sf"/>
</dbReference>
<keyword evidence="13 15" id="KW-0238">DNA-binding</keyword>
<evidence type="ECO:0000256" key="7">
    <source>
        <dbReference type="ARBA" id="ARBA00022723"/>
    </source>
</evidence>
<dbReference type="SUPFAM" id="SSF56672">
    <property type="entry name" value="DNA/RNA polymerases"/>
    <property type="match status" value="1"/>
</dbReference>
<comment type="function">
    <text evidence="15">DNA polymerase II participates in chromosomal DNA replication.</text>
</comment>
<dbReference type="OrthoDB" id="10060449at2759"/>
<dbReference type="PANTHER" id="PTHR10670">
    <property type="entry name" value="DNA POLYMERASE EPSILON CATALYTIC SUBUNIT A"/>
    <property type="match status" value="1"/>
</dbReference>
<dbReference type="Gene3D" id="3.90.1600.10">
    <property type="entry name" value="Palm domain of DNA polymerase"/>
    <property type="match status" value="1"/>
</dbReference>
<dbReference type="GO" id="GO:0000278">
    <property type="term" value="P:mitotic cell cycle"/>
    <property type="evidence" value="ECO:0007669"/>
    <property type="project" value="TreeGrafter"/>
</dbReference>
<evidence type="ECO:0000256" key="13">
    <source>
        <dbReference type="ARBA" id="ARBA00023125"/>
    </source>
</evidence>
<dbReference type="InterPro" id="IPR006133">
    <property type="entry name" value="DNA-dir_DNA_pol_B_exonuc"/>
</dbReference>
<evidence type="ECO:0000256" key="5">
    <source>
        <dbReference type="ARBA" id="ARBA00022695"/>
    </source>
</evidence>
<evidence type="ECO:0000313" key="18">
    <source>
        <dbReference type="EMBL" id="CAD5218192.1"/>
    </source>
</evidence>
<protein>
    <recommendedName>
        <fullName evidence="15">DNA polymerase epsilon catalytic subunit</fullName>
        <ecNumber evidence="15">2.7.7.7</ecNumber>
    </recommendedName>
</protein>
<dbReference type="GO" id="GO:0051539">
    <property type="term" value="F:4 iron, 4 sulfur cluster binding"/>
    <property type="evidence" value="ECO:0007669"/>
    <property type="project" value="UniProtKB-KW"/>
</dbReference>
<dbReference type="GO" id="GO:0008622">
    <property type="term" value="C:epsilon DNA polymerase complex"/>
    <property type="evidence" value="ECO:0007669"/>
    <property type="project" value="InterPro"/>
</dbReference>
<keyword evidence="14 15" id="KW-0539">Nucleus</keyword>
<feature type="domain" description="DNA polymerase epsilon catalytic subunit A C-terminal" evidence="17">
    <location>
        <begin position="1469"/>
        <end position="1867"/>
    </location>
</feature>
<keyword evidence="19" id="KW-1185">Reference proteome</keyword>
<comment type="similarity">
    <text evidence="2 15">Belongs to the DNA polymerase type-B family.</text>
</comment>
<evidence type="ECO:0000256" key="4">
    <source>
        <dbReference type="ARBA" id="ARBA00022679"/>
    </source>
</evidence>
<dbReference type="InterPro" id="IPR043502">
    <property type="entry name" value="DNA/RNA_pol_sf"/>
</dbReference>
<evidence type="ECO:0000256" key="11">
    <source>
        <dbReference type="ARBA" id="ARBA00023004"/>
    </source>
</evidence>
<keyword evidence="11 15" id="KW-0408">Iron</keyword>
<keyword evidence="8 15" id="KW-0863">Zinc-finger</keyword>
<keyword evidence="6 15" id="KW-0235">DNA replication</keyword>
<dbReference type="InterPro" id="IPR054475">
    <property type="entry name" value="Znf-DPOE"/>
</dbReference>
<dbReference type="PANTHER" id="PTHR10670:SF0">
    <property type="entry name" value="DNA POLYMERASE EPSILON CATALYTIC SUBUNIT A"/>
    <property type="match status" value="1"/>
</dbReference>
<dbReference type="CDD" id="cd05779">
    <property type="entry name" value="DNA_polB_epsilon_exo"/>
    <property type="match status" value="1"/>
</dbReference>
<sequence length="2193" mass="253492">MEGPERDNDQDDFKSKKVSTDTDYNKRAAKISKRDAIDAQFGYVKLKDDIKRDAWLVNVQPSEMIDSLDYRILACIDLYFIEEDGERFKVSYPYYPYLLLETLEEYSVIVSSYLTKHYEYCWIENVEKVNLDMDNHLTGSKTKYLKVIFLSEAEMQQFKNSLLKTILKNKEKAKSNTDYTKLLQKHFGTAKSDIPDTLDLIIDIREYDLPYQMRVCVDNKIFAGLWYTVECLNPETQKPSVVRNFDKVEPLEPVICAYDIETTKAPLKFPDAEVDQVMMISYMINGTGYLIINRKCVSADIDDFEYTPRPEFQGHFTVYNMPDERTTLQKFFEHLLEVKPAIMVTYNGDFFDWPFVDKRAEHHDLYLSDLGFFKDDQDEYKHPSVAHMDAFRWVKRDSYLPMGSQNLKAATRAKLRYDPEEVDPEEMVQMAIDEPQKMANYSVSDAVATYYLYTKYVHPFVFALCTIIPLGPDDVLRKGSGTLCEALLMVEAFHNNIVFPNKHIIKDHTMTLDGFLINSETYVGAKVEALESGVFKADIDVKFRLEVEALEQLKSEVEATMRHAVEGELGVPLTEVTNFEEECGKVKEVLSSLIEHPKRFEPPKIYHLDVGAMYPNIILTNRLQPPAVVTEKQCMNCVYNTNDAKCKREMEWVWRGDLITATKGEYEGLIMQIEQERFGKDQVPFYSLNKEERDKIEKKRIDEFCRRAHGKIHTAREEKRTTRICQRENSFYVDTVRAFRDRRYDYKALLKKAKNQLSELDEKDIAAVKAGQARVVLYESLQLAHKCILNSFYGYVMRKGSRWFSMEMAGIVCYTGVQIITEARKVIEKVGRPLELDTDGIWCLLPSSFPENFCFKTKNGKSLTVSYPGAMLNALVQNLFTNDQYHDLKQDGKYEIKSENSIFFEVDGPYLAMILPASTEEGKKLKKRYAVFNFDESMAELKGFEVKRRGELGIIKEFQTTIFKTFLKGQTLVEIYGNVAKEADYWIDILESQGAELTDGQLFELIAENRSMSRKLEEYGAQKSTSITTAKRLVEFLGEDMVKNAGLACSFVISKYPLGAPVTERTIPLRIFQSKPSIMVHFLRKWCKNHEITENVNVRQLLDWAYYKERFFACIRKIITIPAALQNVPNPLPRVPHPDWLERVRKEKIDSVLQPKINSFFKKAEKPVQKTPTHSQTSRSLKRPLLSSQVRPLDLEPTTPKRSRKAPLDGTPTRSLSRMSTTSHTSTQPVKPSLKKDGFSKWIAYHITKWRRQEKEKRSWKAEDTTKKRGISRLQQMVMNENERLQVHVWHILQVKPTKTPGLFDVFAIINGNRQKFELKVPRTIYLDDAIERIGSKLSGLALPRNRSHKFLYEITLDETEFINLRTDMCESACMRRVRGVYETQVPPFFKALMQMGHTAKIKSLTNATKISLAQISRVEEVPGLDPDEMKIIFFYEMTYRKENVVFLFAPFAKVAQLFITNKNQQIPNLAKVFEEELGALEDDSQLFENTLEIKFSHTQNDSIKAEIGRFVKNLNLQSYDPVLYLVQSTRTPEEFGTNYSFINSSAPQVRLKQDTAQSVFQSIDWTQKIIKNAMQSYLGAYLKLIEKLEISRISGIPICNLTEDWYCQALDVQYAQLLRKENQILWASEAPQPDLGGKIKDQTEDMEHWDNVSFHHLHSDVYNDKAFVNDYIVVELEMGNIAPNAVMQMNAIIEAEGASDVINYGTEVVNMSVMNQFRPRESEINEAAAVTKALNTIRMMALKLIENMKKGDSYADMLFIHLQRWIFDPASLFYDPAIIQMIITLMKKLCLLIVCGVNKNGGRVLHCSFGRLVLSTQHRTIEEATAFVDSLRKTMIQNPLFYAVNLIPYRMSESTVWMDIHNYARVDCAEWDYKAREWKFLEELTPKSTLKMADHFPENGRCMLRNLIGIYMLNVAKFKKTRLSENKFEQKEFINYCGDFLQHISENEWTMEDGETKIASIYSSVNSLYLKRFKLYEELTERTAIGMILKFQNINFNPAIEFVKALTEVFLLDGDIADVVEDIRTKALNNMGVNENAYVADFKPLYQRVILQQVICPNCFYNVDLDITSTNIVNEEGVVMDTKKVTFKCPECPVNFPREVVEVLLMKRLAKINKVFDAQDFVCTRCKTECTNGTNTVCPSCSFVYKPTIPNDDYTSHLQLLLAVSKVFEFRSLEGVVTHAYRLHKLKQPKMD</sequence>
<dbReference type="Gene3D" id="3.30.420.10">
    <property type="entry name" value="Ribonuclease H-like superfamily/Ribonuclease H"/>
    <property type="match status" value="1"/>
</dbReference>
<proteinExistence type="inferred from homology"/>
<dbReference type="InterPro" id="IPR042087">
    <property type="entry name" value="DNA_pol_B_thumb"/>
</dbReference>
<evidence type="ECO:0000256" key="2">
    <source>
        <dbReference type="ARBA" id="ARBA00005755"/>
    </source>
</evidence>
<keyword evidence="9 15" id="KW-0862">Zinc</keyword>
<dbReference type="InterPro" id="IPR013697">
    <property type="entry name" value="DNA_pol_e_suA_C"/>
</dbReference>
<dbReference type="Pfam" id="PF22634">
    <property type="entry name" value="POL2_thumb"/>
    <property type="match status" value="1"/>
</dbReference>
<evidence type="ECO:0000259" key="17">
    <source>
        <dbReference type="SMART" id="SM01159"/>
    </source>
</evidence>
<dbReference type="GO" id="GO:0003677">
    <property type="term" value="F:DNA binding"/>
    <property type="evidence" value="ECO:0007669"/>
    <property type="project" value="UniProtKB-KW"/>
</dbReference>
<evidence type="ECO:0000256" key="16">
    <source>
        <dbReference type="SAM" id="MobiDB-lite"/>
    </source>
</evidence>
<dbReference type="InterPro" id="IPR029703">
    <property type="entry name" value="POL2"/>
</dbReference>
<dbReference type="Gene3D" id="3.30.342.10">
    <property type="entry name" value="DNA Polymerase, chain B, domain 1"/>
    <property type="match status" value="1"/>
</dbReference>
<evidence type="ECO:0000256" key="8">
    <source>
        <dbReference type="ARBA" id="ARBA00022771"/>
    </source>
</evidence>
<name>A0A811KP22_9BILA</name>
<dbReference type="Pfam" id="PF03104">
    <property type="entry name" value="DNA_pol_B_exo1"/>
    <property type="match status" value="1"/>
</dbReference>
<dbReference type="Proteomes" id="UP000614601">
    <property type="component" value="Unassembled WGS sequence"/>
</dbReference>
<evidence type="ECO:0000256" key="12">
    <source>
        <dbReference type="ARBA" id="ARBA00023014"/>
    </source>
</evidence>
<keyword evidence="5 15" id="KW-0548">Nucleotidyltransferase</keyword>
<keyword evidence="3 15" id="KW-0004">4Fe-4S</keyword>
<dbReference type="GO" id="GO:0006297">
    <property type="term" value="P:nucleotide-excision repair, DNA gap filling"/>
    <property type="evidence" value="ECO:0007669"/>
    <property type="project" value="TreeGrafter"/>
</dbReference>
<dbReference type="GO" id="GO:0045004">
    <property type="term" value="P:DNA replication proofreading"/>
    <property type="evidence" value="ECO:0007669"/>
    <property type="project" value="TreeGrafter"/>
</dbReference>
<evidence type="ECO:0000256" key="14">
    <source>
        <dbReference type="ARBA" id="ARBA00023242"/>
    </source>
</evidence>
<dbReference type="InterPro" id="IPR012337">
    <property type="entry name" value="RNaseH-like_sf"/>
</dbReference>
<dbReference type="GO" id="GO:0003887">
    <property type="term" value="F:DNA-directed DNA polymerase activity"/>
    <property type="evidence" value="ECO:0007669"/>
    <property type="project" value="UniProtKB-KW"/>
</dbReference>
<dbReference type="GO" id="GO:0006272">
    <property type="term" value="P:leading strand elongation"/>
    <property type="evidence" value="ECO:0007669"/>
    <property type="project" value="TreeGrafter"/>
</dbReference>
<dbReference type="CDD" id="cd05535">
    <property type="entry name" value="POLBc_epsilon"/>
    <property type="match status" value="1"/>
</dbReference>
<dbReference type="GO" id="GO:0000166">
    <property type="term" value="F:nucleotide binding"/>
    <property type="evidence" value="ECO:0007669"/>
    <property type="project" value="InterPro"/>
</dbReference>
<evidence type="ECO:0000313" key="19">
    <source>
        <dbReference type="Proteomes" id="UP000614601"/>
    </source>
</evidence>
<comment type="subcellular location">
    <subcellularLocation>
        <location evidence="1 15">Nucleus</location>
    </subcellularLocation>
</comment>
<dbReference type="Pfam" id="PF23250">
    <property type="entry name" value="zf_DPOE_2"/>
    <property type="match status" value="1"/>
</dbReference>